<gene>
    <name evidence="17" type="ORF">METZ01_LOCUS2410</name>
</gene>
<evidence type="ECO:0000256" key="12">
    <source>
        <dbReference type="ARBA" id="ARBA00033342"/>
    </source>
</evidence>
<dbReference type="Gene3D" id="2.70.98.90">
    <property type="match status" value="1"/>
</dbReference>
<proteinExistence type="inferred from homology"/>
<dbReference type="InterPro" id="IPR047196">
    <property type="entry name" value="YidC_ALB_C"/>
</dbReference>
<dbReference type="Pfam" id="PF14849">
    <property type="entry name" value="YidC_periplas"/>
    <property type="match status" value="1"/>
</dbReference>
<feature type="transmembrane region" description="Helical" evidence="14">
    <location>
        <begin position="404"/>
        <end position="424"/>
    </location>
</feature>
<keyword evidence="6 14" id="KW-0812">Transmembrane</keyword>
<evidence type="ECO:0000256" key="13">
    <source>
        <dbReference type="SAM" id="MobiDB-lite"/>
    </source>
</evidence>
<dbReference type="AlphaFoldDB" id="A0A381N4M8"/>
<evidence type="ECO:0000259" key="15">
    <source>
        <dbReference type="Pfam" id="PF02096"/>
    </source>
</evidence>
<dbReference type="InterPro" id="IPR019998">
    <property type="entry name" value="Membr_insert_YidC"/>
</dbReference>
<protein>
    <recommendedName>
        <fullName evidence="3">Membrane protein insertase YidC</fullName>
    </recommendedName>
    <alternativeName>
        <fullName evidence="12">Foldase YidC</fullName>
    </alternativeName>
    <alternativeName>
        <fullName evidence="11">Membrane integrase YidC</fullName>
    </alternativeName>
</protein>
<dbReference type="PANTHER" id="PTHR12428">
    <property type="entry name" value="OXA1"/>
    <property type="match status" value="1"/>
</dbReference>
<dbReference type="InterPro" id="IPR028053">
    <property type="entry name" value="Membr_insert_YidC_N"/>
</dbReference>
<evidence type="ECO:0000256" key="7">
    <source>
        <dbReference type="ARBA" id="ARBA00022927"/>
    </source>
</evidence>
<dbReference type="GO" id="GO:0032977">
    <property type="term" value="F:membrane insertase activity"/>
    <property type="evidence" value="ECO:0007669"/>
    <property type="project" value="InterPro"/>
</dbReference>
<sequence>VKITSSTPNFEEPFSDMPSTNLPEFTVREDIKPEALIPNLVAPSSEENGSIISVVTDVFELKINTVGGTIESAKLRNYPITKDQPDNLIEMLSTAKQNIGFIQTGLRATEKNDEANHLTTFFAESTYYEMFDKKDLVLTIIWTNEKGIRVEKTYRFKTGSYNIEIEQRILNNSTSEWIGAAYAQILRRENKVSRGMFNVDSYSFDGPMIYDGEKSQKLDKDDILENGSYKYSSQNGWVTTIQHHFLNAIIPPPNLDQNYNVAYKGDRFSLSTIGNAELVQPGTEKTFKTFVYIGPKLQNQLEKIDSSLKLTVDYGWLTILSQPLFWVLNKSNIFLNNWGLSIIFVTILIKLLFYKLTNSAGRSMARMREVAPRMKAIQERYKDDRAALGKAMTELYKREKVNPAAGCLPLLIQMPFFLAFYWVLLESVEMRQAPFALWITDLSSRDPYFILPALNGAAMLFQQKLNPQPADEIQAKVMQIMPIMFTFMFAFFPSGLVLYWLTNTILSFSQQWHINKAVASEGQKNIPKNKNKKPR</sequence>
<feature type="non-terminal residue" evidence="17">
    <location>
        <position position="1"/>
    </location>
</feature>
<evidence type="ECO:0000259" key="16">
    <source>
        <dbReference type="Pfam" id="PF14849"/>
    </source>
</evidence>
<keyword evidence="9 14" id="KW-0472">Membrane</keyword>
<dbReference type="GO" id="GO:0051205">
    <property type="term" value="P:protein insertion into membrane"/>
    <property type="evidence" value="ECO:0007669"/>
    <property type="project" value="TreeGrafter"/>
</dbReference>
<reference evidence="17" key="1">
    <citation type="submission" date="2018-05" db="EMBL/GenBank/DDBJ databases">
        <authorList>
            <person name="Lanie J.A."/>
            <person name="Ng W.-L."/>
            <person name="Kazmierczak K.M."/>
            <person name="Andrzejewski T.M."/>
            <person name="Davidsen T.M."/>
            <person name="Wayne K.J."/>
            <person name="Tettelin H."/>
            <person name="Glass J.I."/>
            <person name="Rusch D."/>
            <person name="Podicherti R."/>
            <person name="Tsui H.-C.T."/>
            <person name="Winkler M.E."/>
        </authorList>
    </citation>
    <scope>NUCLEOTIDE SEQUENCE</scope>
</reference>
<evidence type="ECO:0000313" key="17">
    <source>
        <dbReference type="EMBL" id="SUZ49556.1"/>
    </source>
</evidence>
<evidence type="ECO:0000256" key="3">
    <source>
        <dbReference type="ARBA" id="ARBA00015325"/>
    </source>
</evidence>
<keyword evidence="5" id="KW-1003">Cell membrane</keyword>
<comment type="similarity">
    <text evidence="2">Belongs to the OXA1/ALB3/YidC family. Type 1 subfamily.</text>
</comment>
<dbReference type="EMBL" id="UINC01000122">
    <property type="protein sequence ID" value="SUZ49556.1"/>
    <property type="molecule type" value="Genomic_DNA"/>
</dbReference>
<dbReference type="CDD" id="cd19961">
    <property type="entry name" value="EcYidC-like_peri"/>
    <property type="match status" value="1"/>
</dbReference>
<organism evidence="17">
    <name type="scientific">marine metagenome</name>
    <dbReference type="NCBI Taxonomy" id="408172"/>
    <lineage>
        <taxon>unclassified sequences</taxon>
        <taxon>metagenomes</taxon>
        <taxon>ecological metagenomes</taxon>
    </lineage>
</organism>
<evidence type="ECO:0000256" key="14">
    <source>
        <dbReference type="SAM" id="Phobius"/>
    </source>
</evidence>
<dbReference type="InterPro" id="IPR028055">
    <property type="entry name" value="YidC/Oxa/ALB_C"/>
</dbReference>
<evidence type="ECO:0000256" key="1">
    <source>
        <dbReference type="ARBA" id="ARBA00004429"/>
    </source>
</evidence>
<dbReference type="InterPro" id="IPR001708">
    <property type="entry name" value="YidC/ALB3/OXA1/COX18"/>
</dbReference>
<dbReference type="NCBIfam" id="TIGR03593">
    <property type="entry name" value="yidC_nterm"/>
    <property type="match status" value="1"/>
</dbReference>
<feature type="transmembrane region" description="Helical" evidence="14">
    <location>
        <begin position="480"/>
        <end position="501"/>
    </location>
</feature>
<keyword evidence="8 14" id="KW-1133">Transmembrane helix</keyword>
<keyword evidence="10" id="KW-0143">Chaperone</keyword>
<feature type="transmembrane region" description="Helical" evidence="14">
    <location>
        <begin position="338"/>
        <end position="357"/>
    </location>
</feature>
<evidence type="ECO:0000256" key="4">
    <source>
        <dbReference type="ARBA" id="ARBA00022448"/>
    </source>
</evidence>
<dbReference type="PANTHER" id="PTHR12428:SF65">
    <property type="entry name" value="CYTOCHROME C OXIDASE ASSEMBLY PROTEIN COX18, MITOCHONDRIAL"/>
    <property type="match status" value="1"/>
</dbReference>
<evidence type="ECO:0000256" key="10">
    <source>
        <dbReference type="ARBA" id="ARBA00023186"/>
    </source>
</evidence>
<feature type="domain" description="Membrane insertase YidC/Oxa/ALB C-terminal" evidence="15">
    <location>
        <begin position="338"/>
        <end position="516"/>
    </location>
</feature>
<evidence type="ECO:0000256" key="11">
    <source>
        <dbReference type="ARBA" id="ARBA00033245"/>
    </source>
</evidence>
<comment type="subcellular location">
    <subcellularLocation>
        <location evidence="1">Cell inner membrane</location>
        <topology evidence="1">Multi-pass membrane protein</topology>
    </subcellularLocation>
</comment>
<dbReference type="HAMAP" id="MF_01810">
    <property type="entry name" value="YidC_type1"/>
    <property type="match status" value="1"/>
</dbReference>
<dbReference type="InterPro" id="IPR038221">
    <property type="entry name" value="YidC_periplasmic_sf"/>
</dbReference>
<keyword evidence="4" id="KW-0813">Transport</keyword>
<accession>A0A381N4M8</accession>
<name>A0A381N4M8_9ZZZZ</name>
<evidence type="ECO:0000256" key="9">
    <source>
        <dbReference type="ARBA" id="ARBA00023136"/>
    </source>
</evidence>
<feature type="region of interest" description="Disordered" evidence="13">
    <location>
        <begin position="1"/>
        <end position="21"/>
    </location>
</feature>
<dbReference type="NCBIfam" id="NF002352">
    <property type="entry name" value="PRK01318.1-3"/>
    <property type="match status" value="1"/>
</dbReference>
<dbReference type="PRINTS" id="PR01900">
    <property type="entry name" value="YIDCPROTEIN"/>
</dbReference>
<evidence type="ECO:0000256" key="6">
    <source>
        <dbReference type="ARBA" id="ARBA00022692"/>
    </source>
</evidence>
<keyword evidence="7" id="KW-0653">Protein transport</keyword>
<dbReference type="GO" id="GO:0005886">
    <property type="term" value="C:plasma membrane"/>
    <property type="evidence" value="ECO:0007669"/>
    <property type="project" value="UniProtKB-SubCell"/>
</dbReference>
<evidence type="ECO:0000256" key="2">
    <source>
        <dbReference type="ARBA" id="ARBA00010527"/>
    </source>
</evidence>
<dbReference type="CDD" id="cd20070">
    <property type="entry name" value="5TM_YidC_Alb3"/>
    <property type="match status" value="1"/>
</dbReference>
<evidence type="ECO:0000256" key="8">
    <source>
        <dbReference type="ARBA" id="ARBA00022989"/>
    </source>
</evidence>
<feature type="domain" description="Membrane insertase YidC N-terminal" evidence="16">
    <location>
        <begin position="52"/>
        <end position="327"/>
    </location>
</feature>
<evidence type="ECO:0000256" key="5">
    <source>
        <dbReference type="ARBA" id="ARBA00022475"/>
    </source>
</evidence>
<dbReference type="PRINTS" id="PR00701">
    <property type="entry name" value="60KDINNERMP"/>
</dbReference>
<dbReference type="GO" id="GO:0015031">
    <property type="term" value="P:protein transport"/>
    <property type="evidence" value="ECO:0007669"/>
    <property type="project" value="UniProtKB-KW"/>
</dbReference>
<dbReference type="NCBIfam" id="TIGR03592">
    <property type="entry name" value="yidC_oxa1_cterm"/>
    <property type="match status" value="1"/>
</dbReference>
<dbReference type="Pfam" id="PF02096">
    <property type="entry name" value="60KD_IMP"/>
    <property type="match status" value="1"/>
</dbReference>